<feature type="region of interest" description="Disordered" evidence="1">
    <location>
        <begin position="1"/>
        <end position="65"/>
    </location>
</feature>
<evidence type="ECO:0000313" key="3">
    <source>
        <dbReference type="Proteomes" id="UP000249390"/>
    </source>
</evidence>
<evidence type="ECO:0008006" key="4">
    <source>
        <dbReference type="Google" id="ProtNLM"/>
    </source>
</evidence>
<dbReference type="EMBL" id="NQVE01000110">
    <property type="protein sequence ID" value="RAL47861.1"/>
    <property type="molecule type" value="Genomic_DNA"/>
</dbReference>
<reference evidence="2 3" key="1">
    <citation type="submission" date="2018-06" db="EMBL/GenBank/DDBJ databases">
        <title>The Genome of Cuscuta australis (Dodder) Provides Insight into the Evolution of Plant Parasitism.</title>
        <authorList>
            <person name="Liu H."/>
        </authorList>
    </citation>
    <scope>NUCLEOTIDE SEQUENCE [LARGE SCALE GENOMIC DNA]</scope>
    <source>
        <strain evidence="3">cv. Yunnan</strain>
        <tissue evidence="2">Vines</tissue>
    </source>
</reference>
<dbReference type="SUPFAM" id="SSF57756">
    <property type="entry name" value="Retrovirus zinc finger-like domains"/>
    <property type="match status" value="1"/>
</dbReference>
<feature type="region of interest" description="Disordered" evidence="1">
    <location>
        <begin position="196"/>
        <end position="271"/>
    </location>
</feature>
<organism evidence="2 3">
    <name type="scientific">Cuscuta australis</name>
    <dbReference type="NCBI Taxonomy" id="267555"/>
    <lineage>
        <taxon>Eukaryota</taxon>
        <taxon>Viridiplantae</taxon>
        <taxon>Streptophyta</taxon>
        <taxon>Embryophyta</taxon>
        <taxon>Tracheophyta</taxon>
        <taxon>Spermatophyta</taxon>
        <taxon>Magnoliopsida</taxon>
        <taxon>eudicotyledons</taxon>
        <taxon>Gunneridae</taxon>
        <taxon>Pentapetalae</taxon>
        <taxon>asterids</taxon>
        <taxon>lamiids</taxon>
        <taxon>Solanales</taxon>
        <taxon>Convolvulaceae</taxon>
        <taxon>Cuscuteae</taxon>
        <taxon>Cuscuta</taxon>
        <taxon>Cuscuta subgen. Grammica</taxon>
        <taxon>Cuscuta sect. Cleistogrammica</taxon>
    </lineage>
</organism>
<keyword evidence="3" id="KW-1185">Reference proteome</keyword>
<evidence type="ECO:0000256" key="1">
    <source>
        <dbReference type="SAM" id="MobiDB-lite"/>
    </source>
</evidence>
<feature type="compositionally biased region" description="Basic and acidic residues" evidence="1">
    <location>
        <begin position="214"/>
        <end position="238"/>
    </location>
</feature>
<dbReference type="InterPro" id="IPR036875">
    <property type="entry name" value="Znf_CCHC_sf"/>
</dbReference>
<dbReference type="GO" id="GO:0003676">
    <property type="term" value="F:nucleic acid binding"/>
    <property type="evidence" value="ECO:0007669"/>
    <property type="project" value="InterPro"/>
</dbReference>
<evidence type="ECO:0000313" key="2">
    <source>
        <dbReference type="EMBL" id="RAL47861.1"/>
    </source>
</evidence>
<dbReference type="AlphaFoldDB" id="A0A328DUS1"/>
<name>A0A328DUS1_9ASTE</name>
<dbReference type="GO" id="GO:0008270">
    <property type="term" value="F:zinc ion binding"/>
    <property type="evidence" value="ECO:0007669"/>
    <property type="project" value="InterPro"/>
</dbReference>
<accession>A0A328DUS1</accession>
<protein>
    <recommendedName>
        <fullName evidence="4">CCHC-type domain-containing protein</fullName>
    </recommendedName>
</protein>
<dbReference type="PANTHER" id="PTHR33233:SF14">
    <property type="entry name" value="ENDONUCLEASE_EXONUCLEASE_PHOSPHATASE"/>
    <property type="match status" value="1"/>
</dbReference>
<sequence>MGKRGRPPKTDGKAQNESIAGDIYTEKLEGNEAYQTNPNGEDDEGKNKGEETLMPESTTTKEPVMEKAKSYADAVGIQEDLKLDLKFIPAEIIEGNPVARLTMEDVIEPGIYWESALVCCVLGANPPLEVIKGFLHRIWKAIQVEVQINQKFPDQINFINEEGRVITQNVIYEWTPAICSNCNRIGHIMEKCRKKSETKGEHFNRRKMAWRPKVIPEKNDATHEEEPSSEEENKKTNHDSTPINKETKNTEELENNEGFTEVHKKKAARRVSLEGGQSDFIGMLHRDISLAPYEGHYPFLL</sequence>
<dbReference type="Proteomes" id="UP000249390">
    <property type="component" value="Unassembled WGS sequence"/>
</dbReference>
<dbReference type="PANTHER" id="PTHR33233">
    <property type="entry name" value="ENDONUCLEASE/EXONUCLEASE/PHOSPHATASE"/>
    <property type="match status" value="1"/>
</dbReference>
<gene>
    <name evidence="2" type="ORF">DM860_011446</name>
</gene>
<comment type="caution">
    <text evidence="2">The sequence shown here is derived from an EMBL/GenBank/DDBJ whole genome shotgun (WGS) entry which is preliminary data.</text>
</comment>
<proteinExistence type="predicted"/>